<proteinExistence type="predicted"/>
<dbReference type="InterPro" id="IPR036624">
    <property type="entry name" value="Hcp1-lik_sf"/>
</dbReference>
<dbReference type="Gene3D" id="2.30.110.20">
    <property type="entry name" value="Hcp1-like"/>
    <property type="match status" value="1"/>
</dbReference>
<dbReference type="InterPro" id="IPR053165">
    <property type="entry name" value="HSI-I_assembly_Hcp1"/>
</dbReference>
<gene>
    <name evidence="1" type="ORF">JQ615_35730</name>
</gene>
<reference evidence="2" key="1">
    <citation type="journal article" date="2021" name="ISME J.">
        <title>Evolutionary origin and ecological implication of a unique nif island in free-living Bradyrhizobium lineages.</title>
        <authorList>
            <person name="Tao J."/>
        </authorList>
    </citation>
    <scope>NUCLEOTIDE SEQUENCE [LARGE SCALE GENOMIC DNA]</scope>
    <source>
        <strain evidence="2">SZCCT0434</strain>
    </source>
</reference>
<dbReference type="Proteomes" id="UP001315278">
    <property type="component" value="Unassembled WGS sequence"/>
</dbReference>
<keyword evidence="2" id="KW-1185">Reference proteome</keyword>
<comment type="caution">
    <text evidence="1">The sequence shown here is derived from an EMBL/GenBank/DDBJ whole genome shotgun (WGS) entry which is preliminary data.</text>
</comment>
<dbReference type="PANTHER" id="PTHR36152:SF5">
    <property type="entry name" value="PROTEIN HCP1"/>
    <property type="match status" value="1"/>
</dbReference>
<sequence length="163" mass="17923">MADTDMFLKLDGIDGESQDSKFKDWIEVQSWNWSVHQASTAQRHVGSGHSKATFAELHVSKHMDKASVKLFKACGKGEHIKKGKLVCRKAGGDSPLEYFTIEMEDVLITNVAFSGHGGGASQVSDTVALSFAKFKEIYKPQSKTGTAESNVDWGFSINEHKEV</sequence>
<dbReference type="EMBL" id="JAFCJH010000060">
    <property type="protein sequence ID" value="MBR0800726.1"/>
    <property type="molecule type" value="Genomic_DNA"/>
</dbReference>
<organism evidence="1 2">
    <name type="scientific">Bradyrhizobium jicamae</name>
    <dbReference type="NCBI Taxonomy" id="280332"/>
    <lineage>
        <taxon>Bacteria</taxon>
        <taxon>Pseudomonadati</taxon>
        <taxon>Pseudomonadota</taxon>
        <taxon>Alphaproteobacteria</taxon>
        <taxon>Hyphomicrobiales</taxon>
        <taxon>Nitrobacteraceae</taxon>
        <taxon>Bradyrhizobium</taxon>
    </lineage>
</organism>
<dbReference type="NCBIfam" id="TIGR03344">
    <property type="entry name" value="VI_effect_Hcp1"/>
    <property type="match status" value="1"/>
</dbReference>
<dbReference type="Pfam" id="PF05638">
    <property type="entry name" value="T6SS_HCP"/>
    <property type="match status" value="1"/>
</dbReference>
<evidence type="ECO:0000313" key="2">
    <source>
        <dbReference type="Proteomes" id="UP001315278"/>
    </source>
</evidence>
<accession>A0ABS5FVG8</accession>
<dbReference type="RefSeq" id="WP_212397258.1">
    <property type="nucleotide sequence ID" value="NZ_JAFCJH010000060.1"/>
</dbReference>
<dbReference type="PANTHER" id="PTHR36152">
    <property type="entry name" value="CYTOPLASMIC PROTEIN-RELATED"/>
    <property type="match status" value="1"/>
</dbReference>
<protein>
    <submittedName>
        <fullName evidence="1">Type VI secretion system tube protein Hcp</fullName>
    </submittedName>
</protein>
<dbReference type="SUPFAM" id="SSF141452">
    <property type="entry name" value="Hcp1-like"/>
    <property type="match status" value="1"/>
</dbReference>
<dbReference type="InterPro" id="IPR008514">
    <property type="entry name" value="T6SS_Hcp"/>
</dbReference>
<evidence type="ECO:0000313" key="1">
    <source>
        <dbReference type="EMBL" id="MBR0800726.1"/>
    </source>
</evidence>
<name>A0ABS5FVG8_9BRAD</name>